<protein>
    <submittedName>
        <fullName evidence="2">Uncharacterized protein</fullName>
    </submittedName>
</protein>
<feature type="non-terminal residue" evidence="2">
    <location>
        <position position="100"/>
    </location>
</feature>
<dbReference type="Proteomes" id="UP000729357">
    <property type="component" value="Unassembled WGS sequence"/>
</dbReference>
<evidence type="ECO:0000256" key="1">
    <source>
        <dbReference type="SAM" id="MobiDB-lite"/>
    </source>
</evidence>
<feature type="compositionally biased region" description="Acidic residues" evidence="1">
    <location>
        <begin position="85"/>
        <end position="100"/>
    </location>
</feature>
<comment type="caution">
    <text evidence="2">The sequence shown here is derived from an EMBL/GenBank/DDBJ whole genome shotgun (WGS) entry which is preliminary data.</text>
</comment>
<evidence type="ECO:0000313" key="3">
    <source>
        <dbReference type="Proteomes" id="UP000729357"/>
    </source>
</evidence>
<proteinExistence type="predicted"/>
<gene>
    <name evidence="2" type="ORF">KCU98_g13436</name>
</gene>
<dbReference type="AlphaFoldDB" id="A0A9P8FI53"/>
<evidence type="ECO:0000313" key="2">
    <source>
        <dbReference type="EMBL" id="KAG9972136.1"/>
    </source>
</evidence>
<feature type="region of interest" description="Disordered" evidence="1">
    <location>
        <begin position="1"/>
        <end position="100"/>
    </location>
</feature>
<accession>A0A9P8FI53</accession>
<reference evidence="2" key="2">
    <citation type="submission" date="2021-08" db="EMBL/GenBank/DDBJ databases">
        <authorList>
            <person name="Gostincar C."/>
            <person name="Sun X."/>
            <person name="Song Z."/>
            <person name="Gunde-Cimerman N."/>
        </authorList>
    </citation>
    <scope>NUCLEOTIDE SEQUENCE</scope>
    <source>
        <strain evidence="2">EXF-9298</strain>
    </source>
</reference>
<reference evidence="2" key="1">
    <citation type="journal article" date="2021" name="J Fungi (Basel)">
        <title>Virulence traits and population genomics of the black yeast Aureobasidium melanogenum.</title>
        <authorList>
            <person name="Cernosa A."/>
            <person name="Sun X."/>
            <person name="Gostincar C."/>
            <person name="Fang C."/>
            <person name="Gunde-Cimerman N."/>
            <person name="Song Z."/>
        </authorList>
    </citation>
    <scope>NUCLEOTIDE SEQUENCE</scope>
    <source>
        <strain evidence="2">EXF-9298</strain>
    </source>
</reference>
<sequence>MVGHGSPAGGPAPTSIPPDMAPMPMSSIDASEPRLFPGIVSKSRKGSMVTSRSGVDVGSEDNNVPDHMTQSLPAIALGKPRPSDDDAAIVEDEDEVGETA</sequence>
<organism evidence="2 3">
    <name type="scientific">Aureobasidium melanogenum</name>
    <name type="common">Aureobasidium pullulans var. melanogenum</name>
    <dbReference type="NCBI Taxonomy" id="46634"/>
    <lineage>
        <taxon>Eukaryota</taxon>
        <taxon>Fungi</taxon>
        <taxon>Dikarya</taxon>
        <taxon>Ascomycota</taxon>
        <taxon>Pezizomycotina</taxon>
        <taxon>Dothideomycetes</taxon>
        <taxon>Dothideomycetidae</taxon>
        <taxon>Dothideales</taxon>
        <taxon>Saccotheciaceae</taxon>
        <taxon>Aureobasidium</taxon>
    </lineage>
</organism>
<dbReference type="EMBL" id="JAHFXS010002475">
    <property type="protein sequence ID" value="KAG9972136.1"/>
    <property type="molecule type" value="Genomic_DNA"/>
</dbReference>
<name>A0A9P8FI53_AURME</name>
<keyword evidence="3" id="KW-1185">Reference proteome</keyword>